<comment type="caution">
    <text evidence="3">The sequence shown here is derived from an EMBL/GenBank/DDBJ whole genome shotgun (WGS) entry which is preliminary data.</text>
</comment>
<dbReference type="FunCoup" id="A0A2P6N150">
    <property type="interactions" value="33"/>
</dbReference>
<organism evidence="3 5">
    <name type="scientific">Planoprotostelium fungivorum</name>
    <dbReference type="NCBI Taxonomy" id="1890364"/>
    <lineage>
        <taxon>Eukaryota</taxon>
        <taxon>Amoebozoa</taxon>
        <taxon>Evosea</taxon>
        <taxon>Variosea</taxon>
        <taxon>Cavosteliida</taxon>
        <taxon>Cavosteliaceae</taxon>
        <taxon>Planoprotostelium</taxon>
    </lineage>
</organism>
<keyword evidence="5" id="KW-1185">Reference proteome</keyword>
<dbReference type="PROSITE" id="PS51808">
    <property type="entry name" value="CHCH"/>
    <property type="match status" value="1"/>
</dbReference>
<dbReference type="STRING" id="1890364.A0A2P6N150"/>
<dbReference type="OrthoDB" id="19091at2759"/>
<evidence type="ECO:0000256" key="1">
    <source>
        <dbReference type="ARBA" id="ARBA00006196"/>
    </source>
</evidence>
<dbReference type="EMBL" id="MDYQ01000257">
    <property type="protein sequence ID" value="PRP77651.1"/>
    <property type="molecule type" value="Genomic_DNA"/>
</dbReference>
<dbReference type="Proteomes" id="UP000241769">
    <property type="component" value="Unassembled WGS sequence"/>
</dbReference>
<dbReference type="EMBL" id="MDYQ01000180">
    <property type="protein sequence ID" value="PRP79561.1"/>
    <property type="molecule type" value="Genomic_DNA"/>
</dbReference>
<accession>A0A2P6N150</accession>
<evidence type="ECO:0000313" key="4">
    <source>
        <dbReference type="EMBL" id="PRP79561.1"/>
    </source>
</evidence>
<dbReference type="GO" id="GO:0005634">
    <property type="term" value="C:nucleus"/>
    <property type="evidence" value="ECO:0007669"/>
    <property type="project" value="TreeGrafter"/>
</dbReference>
<dbReference type="GO" id="GO:0005758">
    <property type="term" value="C:mitochondrial intermembrane space"/>
    <property type="evidence" value="ECO:0007669"/>
    <property type="project" value="TreeGrafter"/>
</dbReference>
<dbReference type="AlphaFoldDB" id="A0A2P6N150"/>
<dbReference type="GO" id="GO:0005829">
    <property type="term" value="C:cytosol"/>
    <property type="evidence" value="ECO:0007669"/>
    <property type="project" value="TreeGrafter"/>
</dbReference>
<dbReference type="PANTHER" id="PTHR46403:SF1">
    <property type="entry name" value="TP53-REGULATED INHIBITOR OF APOPTOSIS 1"/>
    <property type="match status" value="1"/>
</dbReference>
<dbReference type="Pfam" id="PF05254">
    <property type="entry name" value="UPF0203"/>
    <property type="match status" value="1"/>
</dbReference>
<evidence type="ECO:0000313" key="3">
    <source>
        <dbReference type="EMBL" id="PRP77651.1"/>
    </source>
</evidence>
<dbReference type="GO" id="GO:1990050">
    <property type="term" value="F:phosphatidic acid transfer activity"/>
    <property type="evidence" value="ECO:0007669"/>
    <property type="project" value="TreeGrafter"/>
</dbReference>
<gene>
    <name evidence="3" type="ORF">PROFUN_00512</name>
    <name evidence="4" type="ORF">PROFUN_12794</name>
</gene>
<evidence type="ECO:0000313" key="5">
    <source>
        <dbReference type="Proteomes" id="UP000241769"/>
    </source>
</evidence>
<comment type="similarity">
    <text evidence="1">Belongs to the TRIAP1/MDM35 family.</text>
</comment>
<reference evidence="3 5" key="1">
    <citation type="journal article" date="2018" name="Genome Biol. Evol.">
        <title>Multiple Roots of Fruiting Body Formation in Amoebozoa.</title>
        <authorList>
            <person name="Hillmann F."/>
            <person name="Forbes G."/>
            <person name="Novohradska S."/>
            <person name="Ferling I."/>
            <person name="Riege K."/>
            <person name="Groth M."/>
            <person name="Westermann M."/>
            <person name="Marz M."/>
            <person name="Spaller T."/>
            <person name="Winckler T."/>
            <person name="Schaap P."/>
            <person name="Glockner G."/>
        </authorList>
    </citation>
    <scope>NUCLEOTIDE SEQUENCE [LARGE SCALE GENOMIC DNA]</scope>
    <source>
        <strain evidence="3 5">Jena</strain>
    </source>
</reference>
<dbReference type="InParanoid" id="A0A2P6N150"/>
<keyword evidence="2" id="KW-1015">Disulfide bond</keyword>
<name>A0A2P6N150_9EUKA</name>
<evidence type="ECO:0000256" key="2">
    <source>
        <dbReference type="ARBA" id="ARBA00023157"/>
    </source>
</evidence>
<dbReference type="PANTHER" id="PTHR46403">
    <property type="entry name" value="TP53-REGULATED INHIBITOR OF APOPTOSIS 1"/>
    <property type="match status" value="1"/>
</dbReference>
<proteinExistence type="inferred from homology"/>
<protein>
    <submittedName>
        <fullName evidence="3">Uncharacterized protein</fullName>
    </submittedName>
</protein>
<dbReference type="InterPro" id="IPR007918">
    <property type="entry name" value="MDM35_apoptosis"/>
</dbReference>
<dbReference type="GO" id="GO:0045332">
    <property type="term" value="P:phospholipid translocation"/>
    <property type="evidence" value="ECO:0007669"/>
    <property type="project" value="TreeGrafter"/>
</dbReference>
<sequence length="77" mass="8969">MDFSAPSVCQDLKEKHDQCFFRWYAKDFLAGKATTIECNEEWVAYQQCIKKRLKAIDDPTVSDAINPPSERKKIDKK</sequence>